<dbReference type="Pfam" id="PF20149">
    <property type="entry name" value="DUF6532"/>
    <property type="match status" value="1"/>
</dbReference>
<keyword evidence="4" id="KW-1185">Reference proteome</keyword>
<dbReference type="EMBL" id="MLYV02000785">
    <property type="protein sequence ID" value="PSR77681.1"/>
    <property type="molecule type" value="Genomic_DNA"/>
</dbReference>
<feature type="domain" description="DUF6532" evidence="2">
    <location>
        <begin position="300"/>
        <end position="406"/>
    </location>
</feature>
<protein>
    <recommendedName>
        <fullName evidence="2">DUF6532 domain-containing protein</fullName>
    </recommendedName>
</protein>
<organism evidence="3 4">
    <name type="scientific">Hermanssonia centrifuga</name>
    <dbReference type="NCBI Taxonomy" id="98765"/>
    <lineage>
        <taxon>Eukaryota</taxon>
        <taxon>Fungi</taxon>
        <taxon>Dikarya</taxon>
        <taxon>Basidiomycota</taxon>
        <taxon>Agaricomycotina</taxon>
        <taxon>Agaricomycetes</taxon>
        <taxon>Polyporales</taxon>
        <taxon>Meruliaceae</taxon>
        <taxon>Hermanssonia</taxon>
    </lineage>
</organism>
<dbReference type="AlphaFoldDB" id="A0A2R6NW88"/>
<accession>A0A2R6NW88</accession>
<feature type="region of interest" description="Disordered" evidence="1">
    <location>
        <begin position="1"/>
        <end position="223"/>
    </location>
</feature>
<feature type="compositionally biased region" description="Basic residues" evidence="1">
    <location>
        <begin position="1"/>
        <end position="11"/>
    </location>
</feature>
<feature type="compositionally biased region" description="Basic and acidic residues" evidence="1">
    <location>
        <begin position="36"/>
        <end position="47"/>
    </location>
</feature>
<feature type="compositionally biased region" description="Pro residues" evidence="1">
    <location>
        <begin position="135"/>
        <end position="150"/>
    </location>
</feature>
<feature type="compositionally biased region" description="Basic and acidic residues" evidence="1">
    <location>
        <begin position="12"/>
        <end position="26"/>
    </location>
</feature>
<gene>
    <name evidence="3" type="ORF">PHLCEN_2v7739</name>
</gene>
<name>A0A2R6NW88_9APHY</name>
<evidence type="ECO:0000259" key="2">
    <source>
        <dbReference type="Pfam" id="PF20149"/>
    </source>
</evidence>
<evidence type="ECO:0000313" key="3">
    <source>
        <dbReference type="EMBL" id="PSR77681.1"/>
    </source>
</evidence>
<feature type="region of interest" description="Disordered" evidence="1">
    <location>
        <begin position="244"/>
        <end position="273"/>
    </location>
</feature>
<comment type="caution">
    <text evidence="3">The sequence shown here is derived from an EMBL/GenBank/DDBJ whole genome shotgun (WGS) entry which is preliminary data.</text>
</comment>
<feature type="compositionally biased region" description="Acidic residues" evidence="1">
    <location>
        <begin position="188"/>
        <end position="202"/>
    </location>
</feature>
<dbReference type="STRING" id="98765.A0A2R6NW88"/>
<reference evidence="3 4" key="1">
    <citation type="submission" date="2018-02" db="EMBL/GenBank/DDBJ databases">
        <title>Genome sequence of the basidiomycete white-rot fungus Phlebia centrifuga.</title>
        <authorList>
            <person name="Granchi Z."/>
            <person name="Peng M."/>
            <person name="de Vries R.P."/>
            <person name="Hilden K."/>
            <person name="Makela M.R."/>
            <person name="Grigoriev I."/>
            <person name="Riley R."/>
        </authorList>
    </citation>
    <scope>NUCLEOTIDE SEQUENCE [LARGE SCALE GENOMIC DNA]</scope>
    <source>
        <strain evidence="3 4">FBCC195</strain>
    </source>
</reference>
<dbReference type="Proteomes" id="UP000186601">
    <property type="component" value="Unassembled WGS sequence"/>
</dbReference>
<dbReference type="OrthoDB" id="3257342at2759"/>
<feature type="compositionally biased region" description="Polar residues" evidence="1">
    <location>
        <begin position="48"/>
        <end position="59"/>
    </location>
</feature>
<evidence type="ECO:0000313" key="4">
    <source>
        <dbReference type="Proteomes" id="UP000186601"/>
    </source>
</evidence>
<feature type="compositionally biased region" description="Polar residues" evidence="1">
    <location>
        <begin position="93"/>
        <end position="124"/>
    </location>
</feature>
<evidence type="ECO:0000256" key="1">
    <source>
        <dbReference type="SAM" id="MobiDB-lite"/>
    </source>
</evidence>
<sequence>MASNRVSRRTAKPSEKQKSIDAEKVTQARPKPIPVPRKERAATEQVRKASSGSFVSKTVQLVKKVVTPRATSKGTTPIQHAASKKRPVADPQPKTSATGSRPSETSGANDNGSMRQINSANRQLPPSHPIAQRARPPPLLPHRPSPPSPPIEELHGGMPDNQAFDDDEVDGQYYAAGPPTSSSYTSDMEPDGIFDDEIEEDDQPRPARYVSQYSSPSPEAQGMHVNDLTFVDDLQEGEDPLVEAAVTGNSSTGTGKRPRSPSTDDEKLPPTPKAVKIVDHSGRARQQDYDTVVKEVIKIAIDLYEVKLITVCGFPSSSMEVDWVTEVWAEACRREGVKYRVTSDLHKMLTRRGTHLRSEMKNKGRKTVTVYYNLKPGQSERSKITNKKLVGKLLMEEEPDRNLFIYPIEFCLKEWSEGHFEDTTFTVGENSVVFASHLADLDKFERLTLRHELYHKLATKLLTNARYYAGVGATTDVPTAGRLSDKVFENMMKAYEERGDPESESDVPDKASDVDEQ</sequence>
<feature type="compositionally biased region" description="Polar residues" evidence="1">
    <location>
        <begin position="69"/>
        <end position="78"/>
    </location>
</feature>
<dbReference type="InterPro" id="IPR045341">
    <property type="entry name" value="DUF6532"/>
</dbReference>
<feature type="region of interest" description="Disordered" evidence="1">
    <location>
        <begin position="493"/>
        <end position="517"/>
    </location>
</feature>
<proteinExistence type="predicted"/>